<dbReference type="EMBL" id="NPBY01000046">
    <property type="protein sequence ID" value="PAD75313.1"/>
    <property type="molecule type" value="Genomic_DNA"/>
</dbReference>
<organism evidence="1 2">
    <name type="scientific">Paenibacillus campinasensis</name>
    <dbReference type="NCBI Taxonomy" id="66347"/>
    <lineage>
        <taxon>Bacteria</taxon>
        <taxon>Bacillati</taxon>
        <taxon>Bacillota</taxon>
        <taxon>Bacilli</taxon>
        <taxon>Bacillales</taxon>
        <taxon>Paenibacillaceae</taxon>
        <taxon>Paenibacillus</taxon>
    </lineage>
</organism>
<dbReference type="InterPro" id="IPR051553">
    <property type="entry name" value="Ran_GTPase-activating"/>
</dbReference>
<dbReference type="SUPFAM" id="SSF50985">
    <property type="entry name" value="RCC1/BLIP-II"/>
    <property type="match status" value="2"/>
</dbReference>
<dbReference type="InterPro" id="IPR009091">
    <property type="entry name" value="RCC1/BLIP-II"/>
</dbReference>
<reference evidence="1 2" key="1">
    <citation type="submission" date="2017-07" db="EMBL/GenBank/DDBJ databases">
        <title>Isolation and whole genome analysis of endospore-forming bacteria from heroin.</title>
        <authorList>
            <person name="Kalinowski J."/>
            <person name="Ahrens B."/>
            <person name="Al-Dilaimi A."/>
            <person name="Winkler A."/>
            <person name="Wibberg D."/>
            <person name="Schleenbecker U."/>
            <person name="Ruckert C."/>
            <person name="Wolfel R."/>
            <person name="Grass G."/>
        </authorList>
    </citation>
    <scope>NUCLEOTIDE SEQUENCE [LARGE SCALE GENOMIC DNA]</scope>
    <source>
        <strain evidence="1 2">7537-G1</strain>
    </source>
</reference>
<protein>
    <recommendedName>
        <fullName evidence="3">Copper amine oxidase-like N-terminal domain-containing protein</fullName>
    </recommendedName>
</protein>
<gene>
    <name evidence="1" type="ORF">CHH67_15705</name>
</gene>
<accession>A0A268EQB2</accession>
<dbReference type="OrthoDB" id="2659347at2"/>
<dbReference type="InterPro" id="IPR000408">
    <property type="entry name" value="Reg_chr_condens"/>
</dbReference>
<dbReference type="Proteomes" id="UP000215596">
    <property type="component" value="Unassembled WGS sequence"/>
</dbReference>
<evidence type="ECO:0008006" key="3">
    <source>
        <dbReference type="Google" id="ProtNLM"/>
    </source>
</evidence>
<dbReference type="AlphaFoldDB" id="A0A268EQB2"/>
<dbReference type="PANTHER" id="PTHR45982:SF1">
    <property type="entry name" value="REGULATOR OF CHROMOSOME CONDENSATION"/>
    <property type="match status" value="1"/>
</dbReference>
<evidence type="ECO:0000313" key="1">
    <source>
        <dbReference type="EMBL" id="PAD75313.1"/>
    </source>
</evidence>
<dbReference type="PANTHER" id="PTHR45982">
    <property type="entry name" value="REGULATOR OF CHROMOSOME CONDENSATION"/>
    <property type="match status" value="1"/>
</dbReference>
<proteinExistence type="predicted"/>
<dbReference type="Pfam" id="PF00415">
    <property type="entry name" value="RCC1"/>
    <property type="match status" value="1"/>
</dbReference>
<comment type="caution">
    <text evidence="1">The sequence shown here is derived from an EMBL/GenBank/DDBJ whole genome shotgun (WGS) entry which is preliminary data.</text>
</comment>
<sequence length="1096" mass="118693">MKLEVGFMVQRQRRSSFQRTLSVVLAAVLFAPALLLQGTNTAQGAGYGNIDGTTYEYDQISKGTQTQIHLSDGRTIGVNTGSNLPVDSKFITHDHNAKRIFTAGAHNGFTTNMQIKLMNNGDLLIRTNNNPLTLRDTNVVDFAYLDGRGEHTSMQLQTMSWFSLKADGSVYAFGGGTNGQLGTGTKSDKTAPTEVINPDTDTPLTGVRKFIQLNYNNVLLVTDGQVYKIGRAFNSDSFHDAKPINITRMFPAFTSADDFEMGYLHKDVGRHALWQDYSANQTIQPLLDMRYFKINGSYYTLTDSAQPAPYMTKLGRYGYDELRSTQLYPLPVSNAENVTRALTDFKAIGNASLSTRLDNTFFELQSNGDLVSWGIPIGNMGYSSGNYNASKTLIASSVVKYLVAPHTSSSVVIILQDNGRVYALGSNGNDPANLGTGNIGSLTGIRGKLTVPTPIEGTDNEVKDIVDIAASYNHLYALRDNGEVYVISNTQYGKINNVRYVGLLEVPPTYTGTDARNEVYGIGEDGNLYYFQGSSPVMQSGVTGIYPSGYTPVPAMIDKPIESLSYDKFENSVVTLDYPASATIKEYSMDNGVTWVNYTHPIVVTSVGSVTIHARAGLDTGTNIIYSDPLIMNISNDPIEIPVGYPKLLEQDGVVTVDTGAIDLSRVQVQVEVNGQVSDYVSPIQLMNGNHTVSAIILNAFGAELARVTDNINVSPATPGVLTAPIGHLGDVDSNDQRSLSFSFNPTQGFLQLQHDHGLWVDEPDIFNHYTGSSFDPDSTERKYTFMIPNVIGSVYKARVTDGVNVSAETTLVVTGVVYDPAFLRDANDKLVIDFSNLPTGNWMKEYSLDHGGNYHEYVGPIDVGAHLPIKIRVLDSSTGYILTDKEYITPALNGANPNPSPGVDPTWGTEVTAADQEAILNVIGGGLSSQFHGLLLDNIEIQTVHDYQMINSVTSALLEDSTGQGDGWTYSLSITDFVSDPVLDTGLNTSDLIVKIPSSSLSVDVKSAKVLAGSPDQVARTGNYILGAQKQALAQAEPFHGMGYYDIPMDFTFRVPSSVEVVSAGAGSAHQAGDRVGLRVGVYRSLFTFSLAKGI</sequence>
<dbReference type="Gene3D" id="2.130.10.30">
    <property type="entry name" value="Regulator of chromosome condensation 1/beta-lactamase-inhibitor protein II"/>
    <property type="match status" value="2"/>
</dbReference>
<evidence type="ECO:0000313" key="2">
    <source>
        <dbReference type="Proteomes" id="UP000215596"/>
    </source>
</evidence>
<name>A0A268EQB2_9BACL</name>
<dbReference type="PROSITE" id="PS50012">
    <property type="entry name" value="RCC1_3"/>
    <property type="match status" value="2"/>
</dbReference>